<evidence type="ECO:0000256" key="7">
    <source>
        <dbReference type="ARBA" id="ARBA00023163"/>
    </source>
</evidence>
<dbReference type="EMBL" id="JAADJZ010000002">
    <property type="protein sequence ID" value="KAF2877255.1"/>
    <property type="molecule type" value="Genomic_DNA"/>
</dbReference>
<dbReference type="SMART" id="SM01285">
    <property type="entry name" value="FACT-Spt16_Nlob"/>
    <property type="match status" value="1"/>
</dbReference>
<dbReference type="AlphaFoldDB" id="A0A7C8MIL4"/>
<evidence type="ECO:0000259" key="14">
    <source>
        <dbReference type="SMART" id="SM01285"/>
    </source>
</evidence>
<feature type="compositionally biased region" description="Low complexity" evidence="13">
    <location>
        <begin position="1023"/>
        <end position="1032"/>
    </location>
</feature>
<dbReference type="GO" id="GO:0010468">
    <property type="term" value="P:regulation of gene expression"/>
    <property type="evidence" value="ECO:0007669"/>
    <property type="project" value="UniProtKB-ARBA"/>
</dbReference>
<comment type="subunit">
    <text evidence="11">Component of the FACT complex.</text>
</comment>
<evidence type="ECO:0000256" key="6">
    <source>
        <dbReference type="ARBA" id="ARBA00023054"/>
    </source>
</evidence>
<accession>A0A7C8MIL4</accession>
<keyword evidence="4 11" id="KW-0227">DNA damage</keyword>
<dbReference type="Gene3D" id="2.30.29.30">
    <property type="entry name" value="Pleckstrin-homology domain (PH domain)/Phosphotyrosine-binding domain (PTB)"/>
    <property type="match status" value="1"/>
</dbReference>
<dbReference type="GO" id="GO:0031491">
    <property type="term" value="F:nucleosome binding"/>
    <property type="evidence" value="ECO:0007669"/>
    <property type="project" value="TreeGrafter"/>
</dbReference>
<evidence type="ECO:0000256" key="12">
    <source>
        <dbReference type="SAM" id="Coils"/>
    </source>
</evidence>
<dbReference type="InterPro" id="IPR040258">
    <property type="entry name" value="Spt16"/>
</dbReference>
<protein>
    <recommendedName>
        <fullName evidence="11">FACT complex subunit</fullName>
    </recommendedName>
</protein>
<keyword evidence="7 11" id="KW-0804">Transcription</keyword>
<dbReference type="SMART" id="SM01286">
    <property type="entry name" value="SPT16"/>
    <property type="match status" value="1"/>
</dbReference>
<feature type="compositionally biased region" description="Low complexity" evidence="13">
    <location>
        <begin position="953"/>
        <end position="963"/>
    </location>
</feature>
<dbReference type="FunFam" id="2.30.29.150:FF:000002">
    <property type="entry name" value="FACT complex subunit SPT16"/>
    <property type="match status" value="1"/>
</dbReference>
<dbReference type="InterPro" id="IPR029149">
    <property type="entry name" value="Creatin/AminoP/Spt16_N"/>
</dbReference>
<dbReference type="FunFam" id="2.30.29.30:FF:000017">
    <property type="entry name" value="FACT complex subunit SPT16"/>
    <property type="match status" value="1"/>
</dbReference>
<evidence type="ECO:0000259" key="16">
    <source>
        <dbReference type="SMART" id="SM01287"/>
    </source>
</evidence>
<evidence type="ECO:0000259" key="15">
    <source>
        <dbReference type="SMART" id="SM01286"/>
    </source>
</evidence>
<dbReference type="GO" id="GO:0034728">
    <property type="term" value="P:nucleosome organization"/>
    <property type="evidence" value="ECO:0007669"/>
    <property type="project" value="UniProtKB-ARBA"/>
</dbReference>
<dbReference type="GO" id="GO:0006368">
    <property type="term" value="P:transcription elongation by RNA polymerase II"/>
    <property type="evidence" value="ECO:0007669"/>
    <property type="project" value="TreeGrafter"/>
</dbReference>
<gene>
    <name evidence="17" type="ORF">BDV95DRAFT_141850</name>
</gene>
<dbReference type="InterPro" id="IPR013953">
    <property type="entry name" value="FACT_SPT16_M"/>
</dbReference>
<dbReference type="Pfam" id="PF21091">
    <property type="entry name" value="SPT16_C"/>
    <property type="match status" value="1"/>
</dbReference>
<dbReference type="Pfam" id="PF14826">
    <property type="entry name" value="FACT-Spt16_Nlob"/>
    <property type="match status" value="1"/>
</dbReference>
<evidence type="ECO:0000256" key="4">
    <source>
        <dbReference type="ARBA" id="ARBA00022763"/>
    </source>
</evidence>
<dbReference type="InterPro" id="IPR029148">
    <property type="entry name" value="FACT-SPT16_Nlobe"/>
</dbReference>
<evidence type="ECO:0000313" key="17">
    <source>
        <dbReference type="EMBL" id="KAF2877255.1"/>
    </source>
</evidence>
<feature type="domain" description="FACT complex subunit SPT16 N-terminal lobe" evidence="14">
    <location>
        <begin position="7"/>
        <end position="169"/>
    </location>
</feature>
<organism evidence="17 18">
    <name type="scientific">Massariosphaeria phaeospora</name>
    <dbReference type="NCBI Taxonomy" id="100035"/>
    <lineage>
        <taxon>Eukaryota</taxon>
        <taxon>Fungi</taxon>
        <taxon>Dikarya</taxon>
        <taxon>Ascomycota</taxon>
        <taxon>Pezizomycotina</taxon>
        <taxon>Dothideomycetes</taxon>
        <taxon>Pleosporomycetidae</taxon>
        <taxon>Pleosporales</taxon>
        <taxon>Pleosporales incertae sedis</taxon>
        <taxon>Massariosphaeria</taxon>
    </lineage>
</organism>
<feature type="compositionally biased region" description="Acidic residues" evidence="13">
    <location>
        <begin position="964"/>
        <end position="997"/>
    </location>
</feature>
<evidence type="ECO:0000256" key="10">
    <source>
        <dbReference type="ARBA" id="ARBA00025370"/>
    </source>
</evidence>
<feature type="compositionally biased region" description="Gly residues" evidence="13">
    <location>
        <begin position="1033"/>
        <end position="1045"/>
    </location>
</feature>
<dbReference type="InterPro" id="IPR048969">
    <property type="entry name" value="FACT_SPT16_C"/>
</dbReference>
<dbReference type="Pfam" id="PF24824">
    <property type="entry name" value="PH_SPT16"/>
    <property type="match status" value="1"/>
</dbReference>
<dbReference type="FunFam" id="3.90.230.10:FF:000005">
    <property type="entry name" value="FACT complex subunit spt16"/>
    <property type="match status" value="1"/>
</dbReference>
<feature type="compositionally biased region" description="Basic and acidic residues" evidence="13">
    <location>
        <begin position="474"/>
        <end position="496"/>
    </location>
</feature>
<evidence type="ECO:0000256" key="11">
    <source>
        <dbReference type="RuleBase" id="RU367052"/>
    </source>
</evidence>
<dbReference type="GO" id="GO:0035101">
    <property type="term" value="C:FACT complex"/>
    <property type="evidence" value="ECO:0007669"/>
    <property type="project" value="UniProtKB-UniRule"/>
</dbReference>
<evidence type="ECO:0000256" key="9">
    <source>
        <dbReference type="ARBA" id="ARBA00023242"/>
    </source>
</evidence>
<evidence type="ECO:0000256" key="2">
    <source>
        <dbReference type="ARBA" id="ARBA00022454"/>
    </source>
</evidence>
<keyword evidence="2 11" id="KW-0158">Chromosome</keyword>
<keyword evidence="5 11" id="KW-0805">Transcription regulation</keyword>
<feature type="domain" description="Histone chaperone RTT106/FACT complex subunit SPT16-like middle" evidence="16">
    <location>
        <begin position="815"/>
        <end position="905"/>
    </location>
</feature>
<keyword evidence="8 11" id="KW-0234">DNA repair</keyword>
<sequence>MADEIVIDKQLFHERLNNFVTKWKADKRSGDSIFSGATSIATVVGKASEPGSYLKPAAFQLWLLGYEFPATLFVLTPDLVQIVTTKKKAAYLEPLKGGKVPIEILVRGKDADENKKQFQSCLDTIKNAGKKVAVLKKDSASGGFADEWKATLQAADIKDEDQVDLAPILSNAALSVKDEKELRVIRDASRASSALMTSYFVEEMSDILDSEKKISHRALSDKVANKIDDPKFFQQQKVSKNFDTMQLDWCLQPTVQSGGSYDLKFTSEPDDNNLHAGVIISALGLRYQTYAAMVGRTYMVGPNKEQESAYKLLLSIHELIIKSIKDGVVAKDVYNKALSHLKSKKGEWEKHFPKNVGYGIGTENKDSALLVSGKNTRVLKDGMTLVISTGLQDLVNPKPQDKMSKTYSLVLVDTVRVGPTDCAVFTKDTPSDLDSVSFFFNDEEEEETKPKPKTKRERPAIAQTNITKTRTRHERPTNQDAEKEAQRREHQKELHQKKQQLGLETYGKGAKSLNGTEEKRFKRFESYKRDNQLPASVANLGIVVDKKSLTVILPIMGRPVPFHIHTIKNASHTPENDFTSLRINFLSPGQGVGRKDDQPFEDPNAHFIRSLTFRSQDIDRIDNVTKDIQELKKDVVRRETEKKQLEDVVEQDKLIPLKSRKPFVLDLIFMRPALDGKRIPGGIEIHQNGLRYSHGDGHTRIDILFSNMKHLFFQPSQHELIVIIHVHLKNPIMIGKKKAKDVQFVREATEMQFDETGNRKRRHKFGDEEEFEQEQEERRRRAALDKEFKNFAEKIADAGRNENVSVDIPYRELGFNGVPSRSSVLVQPTTDCLVQLTEPPFTCITLSEIEIVHLERVQFGLRNFDLVVVFKDYKVTPVHINTIPVESLDPVKDWLDSVDIPFSEGPLNLNWAMIMKTVTQDPHQFFADGGWSFLNAESDDEGGDDEQEESAFEVSESELAASDESSEDESDFDENASEEMSDEGSEDEFSEGEDWDELEKKAARKDRETAMEEEDEGRKPSKVVKSGKSSGKSSGGGGGGSKRKR</sequence>
<evidence type="ECO:0000256" key="3">
    <source>
        <dbReference type="ARBA" id="ARBA00022705"/>
    </source>
</evidence>
<feature type="domain" description="FACT complex subunit SPT16 middle" evidence="15">
    <location>
        <begin position="542"/>
        <end position="692"/>
    </location>
</feature>
<dbReference type="InterPro" id="IPR056595">
    <property type="entry name" value="Fact-SPT16_PH"/>
</dbReference>
<dbReference type="PANTHER" id="PTHR13980">
    <property type="entry name" value="CDC68 RELATED"/>
    <property type="match status" value="1"/>
</dbReference>
<keyword evidence="18" id="KW-1185">Reference proteome</keyword>
<dbReference type="SMART" id="SM01287">
    <property type="entry name" value="Rtt106"/>
    <property type="match status" value="1"/>
</dbReference>
<evidence type="ECO:0000256" key="1">
    <source>
        <dbReference type="ARBA" id="ARBA00010779"/>
    </source>
</evidence>
<dbReference type="GO" id="GO:0006260">
    <property type="term" value="P:DNA replication"/>
    <property type="evidence" value="ECO:0007669"/>
    <property type="project" value="UniProtKB-KW"/>
</dbReference>
<evidence type="ECO:0000256" key="5">
    <source>
        <dbReference type="ARBA" id="ARBA00023015"/>
    </source>
</evidence>
<feature type="coiled-coil region" evidence="12">
    <location>
        <begin position="621"/>
        <end position="648"/>
    </location>
</feature>
<dbReference type="GO" id="GO:0006281">
    <property type="term" value="P:DNA repair"/>
    <property type="evidence" value="ECO:0007669"/>
    <property type="project" value="UniProtKB-UniRule"/>
</dbReference>
<dbReference type="OrthoDB" id="10251642at2759"/>
<dbReference type="PANTHER" id="PTHR13980:SF15">
    <property type="entry name" value="FACT COMPLEX SUBUNIT SPT16"/>
    <property type="match status" value="1"/>
</dbReference>
<dbReference type="Pfam" id="PF08512">
    <property type="entry name" value="Rttp106-like_middle"/>
    <property type="match status" value="1"/>
</dbReference>
<dbReference type="Gene3D" id="3.90.230.10">
    <property type="entry name" value="Creatinase/methionine aminopeptidase superfamily"/>
    <property type="match status" value="1"/>
</dbReference>
<feature type="region of interest" description="Disordered" evidence="13">
    <location>
        <begin position="929"/>
        <end position="1045"/>
    </location>
</feature>
<dbReference type="InterPro" id="IPR036005">
    <property type="entry name" value="Creatinase/aminopeptidase-like"/>
</dbReference>
<comment type="subcellular location">
    <subcellularLocation>
        <location evidence="11">Nucleus</location>
    </subcellularLocation>
    <subcellularLocation>
        <location evidence="11">Chromosome</location>
    </subcellularLocation>
</comment>
<evidence type="ECO:0000256" key="13">
    <source>
        <dbReference type="SAM" id="MobiDB-lite"/>
    </source>
</evidence>
<keyword evidence="6 12" id="KW-0175">Coiled coil</keyword>
<dbReference type="FunFam" id="3.40.350.10:FF:000006">
    <property type="entry name" value="FACT complex subunit SPT16"/>
    <property type="match status" value="1"/>
</dbReference>
<dbReference type="Gene3D" id="2.30.29.210">
    <property type="entry name" value="FACT complex subunit Spt16p/Cdc68p"/>
    <property type="match status" value="1"/>
</dbReference>
<evidence type="ECO:0000313" key="18">
    <source>
        <dbReference type="Proteomes" id="UP000481861"/>
    </source>
</evidence>
<feature type="region of interest" description="Disordered" evidence="13">
    <location>
        <begin position="755"/>
        <end position="777"/>
    </location>
</feature>
<feature type="compositionally biased region" description="Acidic residues" evidence="13">
    <location>
        <begin position="937"/>
        <end position="951"/>
    </location>
</feature>
<dbReference type="FunFam" id="2.30.29.210:FF:000001">
    <property type="entry name" value="FACT complex subunit spt16"/>
    <property type="match status" value="1"/>
</dbReference>
<proteinExistence type="inferred from homology"/>
<feature type="compositionally biased region" description="Basic and acidic residues" evidence="13">
    <location>
        <begin position="998"/>
        <end position="1010"/>
    </location>
</feature>
<evidence type="ECO:0000256" key="8">
    <source>
        <dbReference type="ARBA" id="ARBA00023204"/>
    </source>
</evidence>
<dbReference type="Proteomes" id="UP000481861">
    <property type="component" value="Unassembled WGS sequence"/>
</dbReference>
<dbReference type="InterPro" id="IPR000994">
    <property type="entry name" value="Pept_M24"/>
</dbReference>
<comment type="caution">
    <text evidence="17">The sequence shown here is derived from an EMBL/GenBank/DDBJ whole genome shotgun (WGS) entry which is preliminary data.</text>
</comment>
<feature type="region of interest" description="Disordered" evidence="13">
    <location>
        <begin position="440"/>
        <end position="514"/>
    </location>
</feature>
<keyword evidence="3 11" id="KW-0235">DNA replication</keyword>
<dbReference type="Pfam" id="PF00557">
    <property type="entry name" value="Peptidase_M24"/>
    <property type="match status" value="1"/>
</dbReference>
<dbReference type="InterPro" id="IPR013719">
    <property type="entry name" value="RTT106/SPT16-like_middle_dom"/>
</dbReference>
<name>A0A7C8MIL4_9PLEO</name>
<keyword evidence="9 11" id="KW-0539">Nucleus</keyword>
<comment type="similarity">
    <text evidence="1 11">Belongs to the peptidase M24 family. SPT16 subfamily.</text>
</comment>
<dbReference type="SUPFAM" id="SSF55920">
    <property type="entry name" value="Creatinase/aminopeptidase"/>
    <property type="match status" value="1"/>
</dbReference>
<comment type="function">
    <text evidence="10 11">Component of the FACT complex, a general chromatin factor that acts to reorganize nucleosomes. The FACT complex is involved in multiple processes that require DNA as a template such as mRNA elongation, DNA replication and DNA repair. During transcription elongation the FACT complex acts as a histone chaperone that both destabilizes and restores nucleosomal structure. It facilitates the passage of RNA polymerase II and transcription by promoting the dissociation of one histone H2A-H2B dimer from the nucleosome, then subsequently promotes the reestablishment of the nucleosome following the passage of RNA polymerase II.</text>
</comment>
<reference evidence="17 18" key="1">
    <citation type="submission" date="2020-01" db="EMBL/GenBank/DDBJ databases">
        <authorList>
            <consortium name="DOE Joint Genome Institute"/>
            <person name="Haridas S."/>
            <person name="Albert R."/>
            <person name="Binder M."/>
            <person name="Bloem J."/>
            <person name="Labutti K."/>
            <person name="Salamov A."/>
            <person name="Andreopoulos B."/>
            <person name="Baker S.E."/>
            <person name="Barry K."/>
            <person name="Bills G."/>
            <person name="Bluhm B.H."/>
            <person name="Cannon C."/>
            <person name="Castanera R."/>
            <person name="Culley D.E."/>
            <person name="Daum C."/>
            <person name="Ezra D."/>
            <person name="Gonzalez J.B."/>
            <person name="Henrissat B."/>
            <person name="Kuo A."/>
            <person name="Liang C."/>
            <person name="Lipzen A."/>
            <person name="Lutzoni F."/>
            <person name="Magnuson J."/>
            <person name="Mondo S."/>
            <person name="Nolan M."/>
            <person name="Ohm R."/>
            <person name="Pangilinan J."/>
            <person name="Park H.-J.H."/>
            <person name="Ramirez L."/>
            <person name="Alfaro M."/>
            <person name="Sun H."/>
            <person name="Tritt A."/>
            <person name="Yoshinaga Y."/>
            <person name="Zwiers L.-H.L."/>
            <person name="Turgeon B.G."/>
            <person name="Goodwin S.B."/>
            <person name="Spatafora J.W."/>
            <person name="Crous P.W."/>
            <person name="Grigoriev I.V."/>
        </authorList>
    </citation>
    <scope>NUCLEOTIDE SEQUENCE [LARGE SCALE GENOMIC DNA]</scope>
    <source>
        <strain evidence="17 18">CBS 611.86</strain>
    </source>
</reference>
<dbReference type="Gene3D" id="3.40.350.10">
    <property type="entry name" value="Creatinase/prolidase N-terminal domain"/>
    <property type="match status" value="1"/>
</dbReference>
<dbReference type="Gene3D" id="2.30.29.150">
    <property type="match status" value="1"/>
</dbReference>
<dbReference type="Pfam" id="PF08644">
    <property type="entry name" value="SPT16"/>
    <property type="match status" value="1"/>
</dbReference>
<dbReference type="InterPro" id="IPR011993">
    <property type="entry name" value="PH-like_dom_sf"/>
</dbReference>